<comment type="caution">
    <text evidence="2">The sequence shown here is derived from an EMBL/GenBank/DDBJ whole genome shotgun (WGS) entry which is preliminary data.</text>
</comment>
<feature type="transmembrane region" description="Helical" evidence="1">
    <location>
        <begin position="389"/>
        <end position="411"/>
    </location>
</feature>
<dbReference type="PANTHER" id="PTHR32024">
    <property type="entry name" value="TRK SYSTEM POTASSIUM UPTAKE PROTEIN TRKG-RELATED"/>
    <property type="match status" value="1"/>
</dbReference>
<keyword evidence="1" id="KW-1133">Transmembrane helix</keyword>
<dbReference type="Proteomes" id="UP000094795">
    <property type="component" value="Unassembled WGS sequence"/>
</dbReference>
<sequence length="489" mass="51890">MLGGLHVLAVAVVGLFALMVPAILFAIGDGMRDLALSMLLVGALGVFSALMVLGAIAGFERRLGRAQGYLTLVAVWVLLPLFAAVSFKTLAGLDWMSAWFEGVSALTTSGSTLLPRETMPRALLVWRALIEWYGGFLALVSIIHVLAPGGFGGLPAGDRRLITAHASDMTVELGDFREVLGHYALLTFGVFVCLMLTGVEGPAAAMLAMIAMATGGFLPFADALENHAGPMAQVVLAIGLAIGTVSVFWRKQLLRAPRHFFRMNPETGLIVLGILVVGLLYAGRIFSVSGGGDLGPILAESLLASSSLIATSGIESRPGFIALWPAIVVLMLVLAGGGIYSTTGGFKVYRIVAMAVHSARELNQLIYPSSAANLRFGRHIIDEQSMRAIWTYFALSLLIIAATSMAFTFTAAGFEGGIALSAAFFSNAGPVYEALIPPVYATDPLNQEWPQLSALPASAKLVAIAAMTLGRLEVMVIFTVLNIRYWMQR</sequence>
<organism evidence="2 3">
    <name type="scientific">Hoeflea olei</name>
    <dbReference type="NCBI Taxonomy" id="1480615"/>
    <lineage>
        <taxon>Bacteria</taxon>
        <taxon>Pseudomonadati</taxon>
        <taxon>Pseudomonadota</taxon>
        <taxon>Alphaproteobacteria</taxon>
        <taxon>Hyphomicrobiales</taxon>
        <taxon>Rhizobiaceae</taxon>
        <taxon>Hoeflea</taxon>
    </lineage>
</organism>
<dbReference type="STRING" id="1480615.AWJ14_01070"/>
<evidence type="ECO:0008006" key="4">
    <source>
        <dbReference type="Google" id="ProtNLM"/>
    </source>
</evidence>
<feature type="transmembrane region" description="Helical" evidence="1">
    <location>
        <begin position="126"/>
        <end position="147"/>
    </location>
</feature>
<evidence type="ECO:0000256" key="1">
    <source>
        <dbReference type="SAM" id="Phobius"/>
    </source>
</evidence>
<evidence type="ECO:0000313" key="3">
    <source>
        <dbReference type="Proteomes" id="UP000094795"/>
    </source>
</evidence>
<dbReference type="AlphaFoldDB" id="A0A1C1YXI9"/>
<proteinExistence type="predicted"/>
<feature type="transmembrane region" description="Helical" evidence="1">
    <location>
        <begin position="269"/>
        <end position="288"/>
    </location>
</feature>
<feature type="transmembrane region" description="Helical" evidence="1">
    <location>
        <begin position="321"/>
        <end position="340"/>
    </location>
</feature>
<feature type="transmembrane region" description="Helical" evidence="1">
    <location>
        <begin position="227"/>
        <end position="249"/>
    </location>
</feature>
<gene>
    <name evidence="2" type="ORF">AWJ14_01070</name>
</gene>
<feature type="transmembrane region" description="Helical" evidence="1">
    <location>
        <begin position="34"/>
        <end position="57"/>
    </location>
</feature>
<dbReference type="EMBL" id="LQZT01000009">
    <property type="protein sequence ID" value="OCW58185.1"/>
    <property type="molecule type" value="Genomic_DNA"/>
</dbReference>
<evidence type="ECO:0000313" key="2">
    <source>
        <dbReference type="EMBL" id="OCW58185.1"/>
    </source>
</evidence>
<keyword evidence="3" id="KW-1185">Reference proteome</keyword>
<feature type="transmembrane region" description="Helical" evidence="1">
    <location>
        <begin position="461"/>
        <end position="483"/>
    </location>
</feature>
<keyword evidence="1" id="KW-0812">Transmembrane</keyword>
<keyword evidence="1" id="KW-0472">Membrane</keyword>
<dbReference type="PANTHER" id="PTHR32024:SF2">
    <property type="entry name" value="TRK SYSTEM POTASSIUM UPTAKE PROTEIN TRKG-RELATED"/>
    <property type="match status" value="1"/>
</dbReference>
<reference evidence="2 3" key="1">
    <citation type="submission" date="2015-12" db="EMBL/GenBank/DDBJ databases">
        <authorList>
            <person name="Shamseldin A."/>
            <person name="Moawad H."/>
            <person name="Abd El-Rahim W.M."/>
            <person name="Sadowsky M.J."/>
        </authorList>
    </citation>
    <scope>NUCLEOTIDE SEQUENCE [LARGE SCALE GENOMIC DNA]</scope>
    <source>
        <strain evidence="2 3">JC234</strain>
    </source>
</reference>
<accession>A0A1C1YXI9</accession>
<feature type="transmembrane region" description="Helical" evidence="1">
    <location>
        <begin position="7"/>
        <end position="28"/>
    </location>
</feature>
<name>A0A1C1YXI9_9HYPH</name>
<protein>
    <recommendedName>
        <fullName evidence="4">Cation transporter</fullName>
    </recommendedName>
</protein>
<dbReference type="RefSeq" id="WP_066177051.1">
    <property type="nucleotide sequence ID" value="NZ_LQZT01000009.1"/>
</dbReference>
<feature type="transmembrane region" description="Helical" evidence="1">
    <location>
        <begin position="69"/>
        <end position="90"/>
    </location>
</feature>